<feature type="domain" description="Multidrug resistance protein MdtA-like alpha-helical hairpin" evidence="2">
    <location>
        <begin position="107"/>
        <end position="174"/>
    </location>
</feature>
<dbReference type="GO" id="GO:0022857">
    <property type="term" value="F:transmembrane transporter activity"/>
    <property type="evidence" value="ECO:0007669"/>
    <property type="project" value="InterPro"/>
</dbReference>
<evidence type="ECO:0000313" key="7">
    <source>
        <dbReference type="Proteomes" id="UP000251241"/>
    </source>
</evidence>
<dbReference type="Gene3D" id="1.10.287.470">
    <property type="entry name" value="Helix hairpin bin"/>
    <property type="match status" value="1"/>
</dbReference>
<evidence type="ECO:0000313" key="6">
    <source>
        <dbReference type="EMBL" id="SPZ95234.1"/>
    </source>
</evidence>
<dbReference type="InterPro" id="IPR058624">
    <property type="entry name" value="MdtA-like_HH"/>
</dbReference>
<dbReference type="GO" id="GO:0030313">
    <property type="term" value="C:cell envelope"/>
    <property type="evidence" value="ECO:0007669"/>
    <property type="project" value="UniProtKB-SubCell"/>
</dbReference>
<dbReference type="GO" id="GO:0005886">
    <property type="term" value="C:plasma membrane"/>
    <property type="evidence" value="ECO:0007669"/>
    <property type="project" value="TreeGrafter"/>
</dbReference>
<evidence type="ECO:0000256" key="1">
    <source>
        <dbReference type="ARBA" id="ARBA00009477"/>
    </source>
</evidence>
<organism evidence="6 7">
    <name type="scientific">Sphingobacterium multivorum</name>
    <dbReference type="NCBI Taxonomy" id="28454"/>
    <lineage>
        <taxon>Bacteria</taxon>
        <taxon>Pseudomonadati</taxon>
        <taxon>Bacteroidota</taxon>
        <taxon>Sphingobacteriia</taxon>
        <taxon>Sphingobacteriales</taxon>
        <taxon>Sphingobacteriaceae</taxon>
        <taxon>Sphingobacterium</taxon>
    </lineage>
</organism>
<dbReference type="SUPFAM" id="SSF111369">
    <property type="entry name" value="HlyD-like secretion proteins"/>
    <property type="match status" value="1"/>
</dbReference>
<dbReference type="Proteomes" id="UP000251241">
    <property type="component" value="Unassembled WGS sequence"/>
</dbReference>
<dbReference type="InterPro" id="IPR058637">
    <property type="entry name" value="YknX-like_C"/>
</dbReference>
<evidence type="ECO:0000259" key="3">
    <source>
        <dbReference type="Pfam" id="PF25917"/>
    </source>
</evidence>
<dbReference type="Gene3D" id="2.40.420.20">
    <property type="match status" value="1"/>
</dbReference>
<feature type="domain" description="YknX-like C-terminal permuted SH3-like" evidence="5">
    <location>
        <begin position="301"/>
        <end position="367"/>
    </location>
</feature>
<dbReference type="Gene3D" id="2.40.30.170">
    <property type="match status" value="1"/>
</dbReference>
<evidence type="ECO:0000259" key="5">
    <source>
        <dbReference type="Pfam" id="PF25989"/>
    </source>
</evidence>
<dbReference type="InterPro" id="IPR058625">
    <property type="entry name" value="MdtA-like_BSH"/>
</dbReference>
<name>A0A2X2JN05_SPHMU</name>
<feature type="domain" description="Multidrug resistance protein MdtA-like barrel-sandwich hybrid" evidence="3">
    <location>
        <begin position="67"/>
        <end position="204"/>
    </location>
</feature>
<gene>
    <name evidence="6" type="primary">bepF_5</name>
    <name evidence="6" type="ORF">NCTC11343_05852</name>
</gene>
<dbReference type="InterPro" id="IPR006143">
    <property type="entry name" value="RND_pump_MFP"/>
</dbReference>
<dbReference type="Pfam" id="PF25944">
    <property type="entry name" value="Beta-barrel_RND"/>
    <property type="match status" value="1"/>
</dbReference>
<dbReference type="Pfam" id="PF25876">
    <property type="entry name" value="HH_MFP_RND"/>
    <property type="match status" value="1"/>
</dbReference>
<protein>
    <submittedName>
        <fullName evidence="6">Efflux pump periplasmic linker BepF</fullName>
    </submittedName>
</protein>
<feature type="domain" description="Multidrug resistance protein MdtA-like beta-barrel" evidence="4">
    <location>
        <begin position="212"/>
        <end position="293"/>
    </location>
</feature>
<dbReference type="InterPro" id="IPR058626">
    <property type="entry name" value="MdtA-like_b-barrel"/>
</dbReference>
<dbReference type="Pfam" id="PF25989">
    <property type="entry name" value="YknX_C"/>
    <property type="match status" value="1"/>
</dbReference>
<dbReference type="PANTHER" id="PTHR30158">
    <property type="entry name" value="ACRA/E-RELATED COMPONENT OF DRUG EFFLUX TRANSPORTER"/>
    <property type="match status" value="1"/>
</dbReference>
<dbReference type="NCBIfam" id="TIGR01730">
    <property type="entry name" value="RND_mfp"/>
    <property type="match status" value="1"/>
</dbReference>
<proteinExistence type="inferred from homology"/>
<dbReference type="Pfam" id="PF25917">
    <property type="entry name" value="BSH_RND"/>
    <property type="match status" value="1"/>
</dbReference>
<dbReference type="PANTHER" id="PTHR30158:SF23">
    <property type="entry name" value="MULTIDRUG RESISTANCE PROTEIN MEXA"/>
    <property type="match status" value="1"/>
</dbReference>
<accession>A0A2X2JN05</accession>
<sequence>MNKRQLLFAFFLGTALVWTSCGNKDAKKQGAAQAQAEKVVPVSFGVASHEIVTGTISYPATVKPLNEADLYAEVSGYITKIYVSDGAVVSAGQALYEIDGTRYNAAVQQAKASLQVAKTDLDRQKRDLARYQTLADKDAIAKQVFDNAVSNVAASQAQVESARAALVTANTNLSRSTIRAPFSGTVGISQVRLGALVNPGTTLLNTLSSTSPIAVEFQVNEKDITKFTKLQSSHSSSDLSLVLPNGSTYEGKGTITTIDRAVDPATGTIKVRATFPNNANELRAGMNITMNVSTTSATEEVVVPYKAVFEQLGVFNLYTVNDSSKAEIRQVKLGIKAGDKIVIKEGVKDGEKIVVDGAMNVQNGVKVVDAAVAAQQAAKGAPQGK</sequence>
<dbReference type="RefSeq" id="WP_112376498.1">
    <property type="nucleotide sequence ID" value="NZ_CP069793.1"/>
</dbReference>
<dbReference type="GeneID" id="97180573"/>
<evidence type="ECO:0000259" key="4">
    <source>
        <dbReference type="Pfam" id="PF25944"/>
    </source>
</evidence>
<comment type="similarity">
    <text evidence="1">Belongs to the membrane fusion protein (MFP) (TC 8.A.1) family.</text>
</comment>
<dbReference type="PROSITE" id="PS51257">
    <property type="entry name" value="PROKAR_LIPOPROTEIN"/>
    <property type="match status" value="1"/>
</dbReference>
<dbReference type="Gene3D" id="2.40.50.100">
    <property type="match status" value="1"/>
</dbReference>
<reference evidence="6 7" key="1">
    <citation type="submission" date="2018-06" db="EMBL/GenBank/DDBJ databases">
        <authorList>
            <consortium name="Pathogen Informatics"/>
            <person name="Doyle S."/>
        </authorList>
    </citation>
    <scope>NUCLEOTIDE SEQUENCE [LARGE SCALE GENOMIC DNA]</scope>
    <source>
        <strain evidence="6 7">NCTC11343</strain>
    </source>
</reference>
<dbReference type="EMBL" id="UAUU01000011">
    <property type="protein sequence ID" value="SPZ95234.1"/>
    <property type="molecule type" value="Genomic_DNA"/>
</dbReference>
<dbReference type="GO" id="GO:0046677">
    <property type="term" value="P:response to antibiotic"/>
    <property type="evidence" value="ECO:0007669"/>
    <property type="project" value="TreeGrafter"/>
</dbReference>
<dbReference type="AlphaFoldDB" id="A0A2X2JN05"/>
<evidence type="ECO:0000259" key="2">
    <source>
        <dbReference type="Pfam" id="PF25876"/>
    </source>
</evidence>